<accession>A0A316L196</accession>
<protein>
    <recommendedName>
        <fullName evidence="1">DUF6268 domain-containing protein</fullName>
    </recommendedName>
</protein>
<dbReference type="EMBL" id="QGEG01000002">
    <property type="protein sequence ID" value="PWL38699.1"/>
    <property type="molecule type" value="Genomic_DNA"/>
</dbReference>
<evidence type="ECO:0000259" key="1">
    <source>
        <dbReference type="Pfam" id="PF19783"/>
    </source>
</evidence>
<dbReference type="RefSeq" id="WP_109662829.1">
    <property type="nucleotide sequence ID" value="NZ_QGEG01000002.1"/>
</dbReference>
<dbReference type="InterPro" id="IPR046235">
    <property type="entry name" value="DUF6268"/>
</dbReference>
<dbReference type="AlphaFoldDB" id="A0A316L196"/>
<dbReference type="Pfam" id="PF19783">
    <property type="entry name" value="DUF6268"/>
    <property type="match status" value="1"/>
</dbReference>
<gene>
    <name evidence="2" type="ORF">DKG77_10650</name>
</gene>
<dbReference type="Proteomes" id="UP000245762">
    <property type="component" value="Unassembled WGS sequence"/>
</dbReference>
<comment type="caution">
    <text evidence="2">The sequence shown here is derived from an EMBL/GenBank/DDBJ whole genome shotgun (WGS) entry which is preliminary data.</text>
</comment>
<dbReference type="OrthoDB" id="1114906at2"/>
<feature type="domain" description="DUF6268" evidence="1">
    <location>
        <begin position="84"/>
        <end position="290"/>
    </location>
</feature>
<evidence type="ECO:0000313" key="3">
    <source>
        <dbReference type="Proteomes" id="UP000245762"/>
    </source>
</evidence>
<name>A0A316L196_9FLAO</name>
<evidence type="ECO:0000313" key="2">
    <source>
        <dbReference type="EMBL" id="PWL38699.1"/>
    </source>
</evidence>
<organism evidence="2 3">
    <name type="scientific">Flagellimonas aquimarina</name>
    <dbReference type="NCBI Taxonomy" id="2201895"/>
    <lineage>
        <taxon>Bacteria</taxon>
        <taxon>Pseudomonadati</taxon>
        <taxon>Bacteroidota</taxon>
        <taxon>Flavobacteriia</taxon>
        <taxon>Flavobacteriales</taxon>
        <taxon>Flavobacteriaceae</taxon>
        <taxon>Flagellimonas</taxon>
    </lineage>
</organism>
<reference evidence="2 3" key="1">
    <citation type="submission" date="2018-05" db="EMBL/GenBank/DDBJ databases">
        <title>Complete genome sequence of Flagellimonas aquimarina ECD12 isolated from seaweed Ecklonia cava.</title>
        <authorList>
            <person name="Choi S."/>
            <person name="Seong C."/>
        </authorList>
    </citation>
    <scope>NUCLEOTIDE SEQUENCE [LARGE SCALE GENOMIC DNA]</scope>
    <source>
        <strain evidence="2 3">ECD12</strain>
    </source>
</reference>
<keyword evidence="3" id="KW-1185">Reference proteome</keyword>
<proteinExistence type="predicted"/>
<sequence>MEKRLPIWFLLFFATLAFSQISDLIKMEYTYIPKANSNVGYDRIRALFNYPVKLSEDSFCILGLDYSNIDISFDSSIDAFDTEIIEDFQLLDINFGYIFKMNKNWWFGVRITPGFSSNLVKSMSFDDAVFSGDIIFFKNKKKDPDTAKPYRLIMGISYSENRGIPFPIPFISYYRKFRPNWSFNLGVPKSNLQYHASEKSRFKLFAKLDGFTANIQDGIVINNNEIAERINMSIVVGGLSYEYHLGKYWELFCNFANIFFTNAELRDRKNDDILSVNKDNTLYLKTGLRFKI</sequence>